<accession>A0A1G9I3Q0</accession>
<keyword evidence="3" id="KW-0479">Metal-binding</keyword>
<comment type="cofactor">
    <cofactor evidence="1">
        <name>Mo-molybdopterin</name>
        <dbReference type="ChEBI" id="CHEBI:71302"/>
    </cofactor>
</comment>
<dbReference type="InterPro" id="IPR005066">
    <property type="entry name" value="MoCF_OxRdtse_dimer"/>
</dbReference>
<evidence type="ECO:0000313" key="9">
    <source>
        <dbReference type="Proteomes" id="UP000198654"/>
    </source>
</evidence>
<organism evidence="8 9">
    <name type="scientific">Modicisalibacter muralis</name>
    <dbReference type="NCBI Taxonomy" id="119000"/>
    <lineage>
        <taxon>Bacteria</taxon>
        <taxon>Pseudomonadati</taxon>
        <taxon>Pseudomonadota</taxon>
        <taxon>Gammaproteobacteria</taxon>
        <taxon>Oceanospirillales</taxon>
        <taxon>Halomonadaceae</taxon>
        <taxon>Modicisalibacter</taxon>
    </lineage>
</organism>
<dbReference type="GO" id="GO:0030151">
    <property type="term" value="F:molybdenum ion binding"/>
    <property type="evidence" value="ECO:0007669"/>
    <property type="project" value="InterPro"/>
</dbReference>
<protein>
    <submittedName>
        <fullName evidence="8">Sulfite dehydrogenase (Cytochrome) subunit SorA apoprotein</fullName>
    </submittedName>
</protein>
<keyword evidence="4" id="KW-0560">Oxidoreductase</keyword>
<dbReference type="InterPro" id="IPR006311">
    <property type="entry name" value="TAT_signal"/>
</dbReference>
<dbReference type="InterPro" id="IPR014756">
    <property type="entry name" value="Ig_E-set"/>
</dbReference>
<dbReference type="PANTHER" id="PTHR19372">
    <property type="entry name" value="SULFITE REDUCTASE"/>
    <property type="match status" value="1"/>
</dbReference>
<evidence type="ECO:0000313" key="8">
    <source>
        <dbReference type="EMBL" id="SDL19453.1"/>
    </source>
</evidence>
<dbReference type="Gene3D" id="3.90.420.10">
    <property type="entry name" value="Oxidoreductase, molybdopterin-binding domain"/>
    <property type="match status" value="1"/>
</dbReference>
<dbReference type="PRINTS" id="PR00407">
    <property type="entry name" value="EUMOPTERIN"/>
</dbReference>
<evidence type="ECO:0000259" key="6">
    <source>
        <dbReference type="Pfam" id="PF00174"/>
    </source>
</evidence>
<keyword evidence="2" id="KW-0500">Molybdenum</keyword>
<feature type="compositionally biased region" description="Basic and acidic residues" evidence="5">
    <location>
        <begin position="1"/>
        <end position="20"/>
    </location>
</feature>
<dbReference type="PROSITE" id="PS51318">
    <property type="entry name" value="TAT"/>
    <property type="match status" value="1"/>
</dbReference>
<dbReference type="STRING" id="119000.SAMN05661010_01024"/>
<sequence>MFKDSEKTSNIEPAHDEPLDPGRPFHNIAMTSRRGFLTRAIGTGGGMVALSAGGLAVGSAAWAAESATAKDAPSLPDAVSWKDEDAFIVHGLNPITMETRRAAFGTSTLVPDTRLYIRNNLPVPDPTIVANRDAWQVSFEGVKKPKTLTLEELKKIGLHTVSTVLQCSGNGRGFFPHGASGSQWTVGAAGAVVWSGVRVRDVIESLGGPTSGMKFLTSTGGEELPAALERNTVVVERSIPLEKAMDDAILAWEMNGAPLELAHGGPLRLVVPGYYGCNNIKYVARVAFTAEESKASMQQTSYRIRPIGVSGAPDQPTMWEMNVKSWVNHPTADKEIAPGKVLLDGVAFSGMDPVEKVEVSVDGGKTWQQAEFIGPNLGRYAWRQFMFTAELGKGTHTIASRATDASGDTQPKARVENERGYGNNSWQDHAIEITVG</sequence>
<name>A0A1G9I3Q0_9GAMM</name>
<dbReference type="Pfam" id="PF00174">
    <property type="entry name" value="Oxidored_molyb"/>
    <property type="match status" value="1"/>
</dbReference>
<dbReference type="EMBL" id="FNGI01000002">
    <property type="protein sequence ID" value="SDL19453.1"/>
    <property type="molecule type" value="Genomic_DNA"/>
</dbReference>
<dbReference type="Pfam" id="PF03404">
    <property type="entry name" value="Mo-co_dimer"/>
    <property type="match status" value="1"/>
</dbReference>
<feature type="domain" description="Moybdenum cofactor oxidoreductase dimerisation" evidence="7">
    <location>
        <begin position="317"/>
        <end position="432"/>
    </location>
</feature>
<dbReference type="InterPro" id="IPR008335">
    <property type="entry name" value="Mopterin_OxRdtase_euk"/>
</dbReference>
<dbReference type="Proteomes" id="UP000198654">
    <property type="component" value="Unassembled WGS sequence"/>
</dbReference>
<feature type="domain" description="Oxidoreductase molybdopterin-binding" evidence="6">
    <location>
        <begin position="130"/>
        <end position="295"/>
    </location>
</feature>
<evidence type="ECO:0000256" key="1">
    <source>
        <dbReference type="ARBA" id="ARBA00001924"/>
    </source>
</evidence>
<dbReference type="Gene3D" id="2.60.40.650">
    <property type="match status" value="1"/>
</dbReference>
<feature type="region of interest" description="Disordered" evidence="5">
    <location>
        <begin position="1"/>
        <end position="24"/>
    </location>
</feature>
<dbReference type="SUPFAM" id="SSF56524">
    <property type="entry name" value="Oxidoreductase molybdopterin-binding domain"/>
    <property type="match status" value="1"/>
</dbReference>
<dbReference type="GO" id="GO:0008482">
    <property type="term" value="F:sulfite oxidase activity"/>
    <property type="evidence" value="ECO:0007669"/>
    <property type="project" value="TreeGrafter"/>
</dbReference>
<dbReference type="SUPFAM" id="SSF81296">
    <property type="entry name" value="E set domains"/>
    <property type="match status" value="1"/>
</dbReference>
<dbReference type="GO" id="GO:0006790">
    <property type="term" value="P:sulfur compound metabolic process"/>
    <property type="evidence" value="ECO:0007669"/>
    <property type="project" value="TreeGrafter"/>
</dbReference>
<feature type="region of interest" description="Disordered" evidence="5">
    <location>
        <begin position="401"/>
        <end position="423"/>
    </location>
</feature>
<proteinExistence type="predicted"/>
<dbReference type="GO" id="GO:0043546">
    <property type="term" value="F:molybdopterin cofactor binding"/>
    <property type="evidence" value="ECO:0007669"/>
    <property type="project" value="TreeGrafter"/>
</dbReference>
<evidence type="ECO:0000256" key="4">
    <source>
        <dbReference type="ARBA" id="ARBA00023002"/>
    </source>
</evidence>
<keyword evidence="9" id="KW-1185">Reference proteome</keyword>
<evidence type="ECO:0000259" key="7">
    <source>
        <dbReference type="Pfam" id="PF03404"/>
    </source>
</evidence>
<dbReference type="RefSeq" id="WP_217636538.1">
    <property type="nucleotide sequence ID" value="NZ_FNGI01000002.1"/>
</dbReference>
<dbReference type="CDD" id="cd02110">
    <property type="entry name" value="SO_family_Moco_dimer"/>
    <property type="match status" value="1"/>
</dbReference>
<dbReference type="PANTHER" id="PTHR19372:SF7">
    <property type="entry name" value="SULFITE OXIDASE, MITOCHONDRIAL"/>
    <property type="match status" value="1"/>
</dbReference>
<evidence type="ECO:0000256" key="2">
    <source>
        <dbReference type="ARBA" id="ARBA00022505"/>
    </source>
</evidence>
<dbReference type="InterPro" id="IPR036374">
    <property type="entry name" value="OxRdtase_Mopterin-bd_sf"/>
</dbReference>
<evidence type="ECO:0000256" key="3">
    <source>
        <dbReference type="ARBA" id="ARBA00022723"/>
    </source>
</evidence>
<evidence type="ECO:0000256" key="5">
    <source>
        <dbReference type="SAM" id="MobiDB-lite"/>
    </source>
</evidence>
<dbReference type="AlphaFoldDB" id="A0A1G9I3Q0"/>
<reference evidence="8 9" key="1">
    <citation type="submission" date="2016-10" db="EMBL/GenBank/DDBJ databases">
        <authorList>
            <person name="de Groot N.N."/>
        </authorList>
    </citation>
    <scope>NUCLEOTIDE SEQUENCE [LARGE SCALE GENOMIC DNA]</scope>
    <source>
        <strain evidence="8 9">DSM 14789</strain>
    </source>
</reference>
<dbReference type="GO" id="GO:0020037">
    <property type="term" value="F:heme binding"/>
    <property type="evidence" value="ECO:0007669"/>
    <property type="project" value="TreeGrafter"/>
</dbReference>
<dbReference type="InterPro" id="IPR000572">
    <property type="entry name" value="OxRdtase_Mopterin-bd_dom"/>
</dbReference>
<gene>
    <name evidence="8" type="ORF">SAMN05661010_01024</name>
</gene>